<dbReference type="EMBL" id="BMJA01000001">
    <property type="protein sequence ID" value="GGA31194.1"/>
    <property type="molecule type" value="Genomic_DNA"/>
</dbReference>
<keyword evidence="1" id="KW-0812">Transmembrane</keyword>
<name>A0ABQ1FWX8_9GAMM</name>
<proteinExistence type="predicted"/>
<sequence>MDQRVDLFADHQDIDVVKEIVKRLTIRKRSKRPQATWIAHVENAEKLVRTLAMTGLAVCVILGLLSRTFDSYPLAETMLVMSLLVILLFLAMLISPIVVSVPFFRTMYKNPFVSLLENLDDASSLDLPMVLELMRCKREAVEYVLTHYRHQRLAFEKRGMMLAGSLDKIGFFPTLVAFAMLMIPAWAHLDRRIQDFALLVPVFHFINLLSYGLNQEMDRVISLLEYSIAARDRIDKLLR</sequence>
<feature type="transmembrane region" description="Helical" evidence="1">
    <location>
        <begin position="196"/>
        <end position="213"/>
    </location>
</feature>
<evidence type="ECO:0008006" key="4">
    <source>
        <dbReference type="Google" id="ProtNLM"/>
    </source>
</evidence>
<evidence type="ECO:0000313" key="2">
    <source>
        <dbReference type="EMBL" id="GGA31194.1"/>
    </source>
</evidence>
<gene>
    <name evidence="2" type="ORF">GCM10010981_20310</name>
</gene>
<dbReference type="Proteomes" id="UP000620046">
    <property type="component" value="Unassembled WGS sequence"/>
</dbReference>
<feature type="transmembrane region" description="Helical" evidence="1">
    <location>
        <begin position="78"/>
        <end position="104"/>
    </location>
</feature>
<organism evidence="2 3">
    <name type="scientific">Dyella nitratireducens</name>
    <dbReference type="NCBI Taxonomy" id="1849580"/>
    <lineage>
        <taxon>Bacteria</taxon>
        <taxon>Pseudomonadati</taxon>
        <taxon>Pseudomonadota</taxon>
        <taxon>Gammaproteobacteria</taxon>
        <taxon>Lysobacterales</taxon>
        <taxon>Rhodanobacteraceae</taxon>
        <taxon>Dyella</taxon>
    </lineage>
</organism>
<evidence type="ECO:0000313" key="3">
    <source>
        <dbReference type="Proteomes" id="UP000620046"/>
    </source>
</evidence>
<evidence type="ECO:0000256" key="1">
    <source>
        <dbReference type="SAM" id="Phobius"/>
    </source>
</evidence>
<feature type="transmembrane region" description="Helical" evidence="1">
    <location>
        <begin position="169"/>
        <end position="189"/>
    </location>
</feature>
<keyword evidence="3" id="KW-1185">Reference proteome</keyword>
<feature type="transmembrane region" description="Helical" evidence="1">
    <location>
        <begin position="47"/>
        <end position="66"/>
    </location>
</feature>
<keyword evidence="1" id="KW-0472">Membrane</keyword>
<dbReference type="RefSeq" id="WP_188794077.1">
    <property type="nucleotide sequence ID" value="NZ_BMJA01000001.1"/>
</dbReference>
<protein>
    <recommendedName>
        <fullName evidence="4">ABC transmembrane type-1 domain-containing protein</fullName>
    </recommendedName>
</protein>
<accession>A0ABQ1FWX8</accession>
<comment type="caution">
    <text evidence="2">The sequence shown here is derived from an EMBL/GenBank/DDBJ whole genome shotgun (WGS) entry which is preliminary data.</text>
</comment>
<reference evidence="3" key="1">
    <citation type="journal article" date="2019" name="Int. J. Syst. Evol. Microbiol.">
        <title>The Global Catalogue of Microorganisms (GCM) 10K type strain sequencing project: providing services to taxonomists for standard genome sequencing and annotation.</title>
        <authorList>
            <consortium name="The Broad Institute Genomics Platform"/>
            <consortium name="The Broad Institute Genome Sequencing Center for Infectious Disease"/>
            <person name="Wu L."/>
            <person name="Ma J."/>
        </authorList>
    </citation>
    <scope>NUCLEOTIDE SEQUENCE [LARGE SCALE GENOMIC DNA]</scope>
    <source>
        <strain evidence="3">CGMCC 1.15439</strain>
    </source>
</reference>
<keyword evidence="1" id="KW-1133">Transmembrane helix</keyword>